<evidence type="ECO:0000313" key="13">
    <source>
        <dbReference type="EMBL" id="XBS19215.1"/>
    </source>
</evidence>
<comment type="cofactor">
    <cofactor evidence="1 11">
        <name>pyridoxal 5'-phosphate</name>
        <dbReference type="ChEBI" id="CHEBI:597326"/>
    </cofactor>
</comment>
<feature type="domain" description="Aminotransferase class V" evidence="12">
    <location>
        <begin position="5"/>
        <end position="367"/>
    </location>
</feature>
<dbReference type="PANTHER" id="PTHR11601:SF34">
    <property type="entry name" value="CYSTEINE DESULFURASE"/>
    <property type="match status" value="1"/>
</dbReference>
<keyword evidence="14" id="KW-1185">Reference proteome</keyword>
<keyword evidence="4" id="KW-0808">Transferase</keyword>
<evidence type="ECO:0000259" key="12">
    <source>
        <dbReference type="Pfam" id="PF00266"/>
    </source>
</evidence>
<evidence type="ECO:0000256" key="5">
    <source>
        <dbReference type="ARBA" id="ARBA00022714"/>
    </source>
</evidence>
<dbReference type="AlphaFoldDB" id="A0AAU7NQE9"/>
<comment type="catalytic activity">
    <reaction evidence="10">
        <text>(sulfur carrier)-H + L-cysteine = (sulfur carrier)-SH + L-alanine</text>
        <dbReference type="Rhea" id="RHEA:43892"/>
        <dbReference type="Rhea" id="RHEA-COMP:14737"/>
        <dbReference type="Rhea" id="RHEA-COMP:14739"/>
        <dbReference type="ChEBI" id="CHEBI:29917"/>
        <dbReference type="ChEBI" id="CHEBI:35235"/>
        <dbReference type="ChEBI" id="CHEBI:57972"/>
        <dbReference type="ChEBI" id="CHEBI:64428"/>
        <dbReference type="EC" id="2.8.1.7"/>
    </reaction>
</comment>
<dbReference type="EMBL" id="CP157743">
    <property type="protein sequence ID" value="XBS19215.1"/>
    <property type="molecule type" value="Genomic_DNA"/>
</dbReference>
<evidence type="ECO:0000256" key="10">
    <source>
        <dbReference type="ARBA" id="ARBA00050776"/>
    </source>
</evidence>
<dbReference type="Gene3D" id="3.40.640.10">
    <property type="entry name" value="Type I PLP-dependent aspartate aminotransferase-like (Major domain)"/>
    <property type="match status" value="1"/>
</dbReference>
<dbReference type="RefSeq" id="WP_305908035.1">
    <property type="nucleotide sequence ID" value="NZ_CP157743.1"/>
</dbReference>
<dbReference type="GO" id="GO:0046872">
    <property type="term" value="F:metal ion binding"/>
    <property type="evidence" value="ECO:0007669"/>
    <property type="project" value="UniProtKB-KW"/>
</dbReference>
<dbReference type="Gene3D" id="3.90.1150.10">
    <property type="entry name" value="Aspartate Aminotransferase, domain 1"/>
    <property type="match status" value="1"/>
</dbReference>
<keyword evidence="7" id="KW-0663">Pyridoxal phosphate</keyword>
<dbReference type="InterPro" id="IPR000192">
    <property type="entry name" value="Aminotrans_V_dom"/>
</dbReference>
<dbReference type="EC" id="2.8.1.7" evidence="3"/>
<protein>
    <recommendedName>
        <fullName evidence="3">cysteine desulfurase</fullName>
        <ecNumber evidence="3">2.8.1.7</ecNumber>
    </recommendedName>
</protein>
<dbReference type="PANTHER" id="PTHR11601">
    <property type="entry name" value="CYSTEINE DESULFURYLASE FAMILY MEMBER"/>
    <property type="match status" value="1"/>
</dbReference>
<evidence type="ECO:0000256" key="1">
    <source>
        <dbReference type="ARBA" id="ARBA00001933"/>
    </source>
</evidence>
<evidence type="ECO:0000256" key="2">
    <source>
        <dbReference type="ARBA" id="ARBA00006490"/>
    </source>
</evidence>
<proteinExistence type="inferred from homology"/>
<dbReference type="SUPFAM" id="SSF53383">
    <property type="entry name" value="PLP-dependent transferases"/>
    <property type="match status" value="1"/>
</dbReference>
<dbReference type="KEGG" id="mech:Q9L42_012650"/>
<evidence type="ECO:0000256" key="11">
    <source>
        <dbReference type="RuleBase" id="RU004504"/>
    </source>
</evidence>
<organism evidence="13 14">
    <name type="scientific">Methylomarinum roseum</name>
    <dbReference type="NCBI Taxonomy" id="3067653"/>
    <lineage>
        <taxon>Bacteria</taxon>
        <taxon>Pseudomonadati</taxon>
        <taxon>Pseudomonadota</taxon>
        <taxon>Gammaproteobacteria</taxon>
        <taxon>Methylococcales</taxon>
        <taxon>Methylococcaceae</taxon>
        <taxon>Methylomarinum</taxon>
    </lineage>
</organism>
<dbReference type="PIRSF" id="PIRSF005572">
    <property type="entry name" value="NifS"/>
    <property type="match status" value="1"/>
</dbReference>
<dbReference type="Pfam" id="PF00266">
    <property type="entry name" value="Aminotran_5"/>
    <property type="match status" value="1"/>
</dbReference>
<dbReference type="NCBIfam" id="NF002806">
    <property type="entry name" value="PRK02948.1"/>
    <property type="match status" value="1"/>
</dbReference>
<evidence type="ECO:0000256" key="4">
    <source>
        <dbReference type="ARBA" id="ARBA00022679"/>
    </source>
</evidence>
<dbReference type="GO" id="GO:0031071">
    <property type="term" value="F:cysteine desulfurase activity"/>
    <property type="evidence" value="ECO:0007669"/>
    <property type="project" value="UniProtKB-EC"/>
</dbReference>
<gene>
    <name evidence="13" type="ORF">Q9L42_012650</name>
</gene>
<evidence type="ECO:0000313" key="14">
    <source>
        <dbReference type="Proteomes" id="UP001225378"/>
    </source>
</evidence>
<dbReference type="PROSITE" id="PS00595">
    <property type="entry name" value="AA_TRANSFER_CLASS_5"/>
    <property type="match status" value="1"/>
</dbReference>
<reference evidence="13 14" key="1">
    <citation type="journal article" date="2024" name="Microbiology">
        <title>Methylomarinum rosea sp. nov., a novel halophilic methanotrophic bacterium from the hypersaline Lake Elton.</title>
        <authorList>
            <person name="Suleimanov R.Z."/>
            <person name="Oshkin I.Y."/>
            <person name="Danilova O.V."/>
            <person name="Suzina N.E."/>
            <person name="Dedysh S.N."/>
        </authorList>
    </citation>
    <scope>NUCLEOTIDE SEQUENCE [LARGE SCALE GENOMIC DNA]</scope>
    <source>
        <strain evidence="13 14">Ch1-1</strain>
    </source>
</reference>
<dbReference type="InterPro" id="IPR015424">
    <property type="entry name" value="PyrdxlP-dep_Trfase"/>
</dbReference>
<dbReference type="InterPro" id="IPR015422">
    <property type="entry name" value="PyrdxlP-dep_Trfase_small"/>
</dbReference>
<keyword evidence="9" id="KW-0411">Iron-sulfur</keyword>
<evidence type="ECO:0000256" key="7">
    <source>
        <dbReference type="ARBA" id="ARBA00022898"/>
    </source>
</evidence>
<evidence type="ECO:0000256" key="3">
    <source>
        <dbReference type="ARBA" id="ARBA00012239"/>
    </source>
</evidence>
<comment type="similarity">
    <text evidence="2">Belongs to the class-V pyridoxal-phosphate-dependent aminotransferase family. NifS/IscS subfamily.</text>
</comment>
<evidence type="ECO:0000256" key="6">
    <source>
        <dbReference type="ARBA" id="ARBA00022723"/>
    </source>
</evidence>
<sequence length="386" mass="41732">MTNPIYLDYAATTPIAPEVVDSMLPYLSNTALFGNPSSLHSFGEKSGDAVEYARKTIAEYLHCKAKELIFTSGATESNNLAIKGIASAYRNQGKHIITSAIEHKAVLDTCKYLETQGFEVTYLRPNNKGLIVLDDILNAITGETILVSIMQVNNETGVIQPIGEIAQALKDKPLFFHVDAAQSAGKIAIDLSTTPIDLMSISAHKFYGPKGIGGLYISKRKKPHLQPIVHGGGQEHGLRPGTLPTHQIVGMATAFQLAQKNLSKDFEHCRQLKRSLLDILLQVEGVTLNGGQEHALPNIINLSFDQVGSDSLIIALRDSLAISSGSACNSGAIEASHVLRAMGIEGDRLYGAIRISLGRYTTEAEIKKAGHAIAEEIRRLRELALT</sequence>
<keyword evidence="6" id="KW-0479">Metal-binding</keyword>
<dbReference type="InterPro" id="IPR020578">
    <property type="entry name" value="Aminotrans_V_PyrdxlP_BS"/>
</dbReference>
<evidence type="ECO:0000256" key="9">
    <source>
        <dbReference type="ARBA" id="ARBA00023014"/>
    </source>
</evidence>
<dbReference type="FunFam" id="3.40.640.10:FF:000003">
    <property type="entry name" value="Cysteine desulfurase IscS"/>
    <property type="match status" value="1"/>
</dbReference>
<keyword evidence="5" id="KW-0001">2Fe-2S</keyword>
<keyword evidence="8" id="KW-0408">Iron</keyword>
<dbReference type="InterPro" id="IPR015421">
    <property type="entry name" value="PyrdxlP-dep_Trfase_major"/>
</dbReference>
<dbReference type="Proteomes" id="UP001225378">
    <property type="component" value="Chromosome"/>
</dbReference>
<dbReference type="GO" id="GO:0051537">
    <property type="term" value="F:2 iron, 2 sulfur cluster binding"/>
    <property type="evidence" value="ECO:0007669"/>
    <property type="project" value="UniProtKB-KW"/>
</dbReference>
<dbReference type="InterPro" id="IPR016454">
    <property type="entry name" value="Cysteine_dSase"/>
</dbReference>
<accession>A0AAU7NQE9</accession>
<name>A0AAU7NQE9_9GAMM</name>
<evidence type="ECO:0000256" key="8">
    <source>
        <dbReference type="ARBA" id="ARBA00023004"/>
    </source>
</evidence>